<dbReference type="RefSeq" id="WP_289963972.1">
    <property type="nucleotide sequence ID" value="NZ_JAUEOZ010000003.1"/>
</dbReference>
<dbReference type="Proteomes" id="UP001169719">
    <property type="component" value="Unassembled WGS sequence"/>
</dbReference>
<dbReference type="PANTHER" id="PTHR43252">
    <property type="entry name" value="TRANSCRIPTIONAL REGULATOR YQJI"/>
    <property type="match status" value="1"/>
</dbReference>
<keyword evidence="3" id="KW-1185">Reference proteome</keyword>
<gene>
    <name evidence="2" type="ORF">QWJ08_20925</name>
</gene>
<sequence length="172" mass="19681">MKKHNQLATTILYLVNRKPMTGYDLTQSREIAITRSSSHQQIYRECRNLVEDGLIDFEVVYQESKPDKKVYNVTELGQQLLSVLQTEVRPDKPATLRINDAPFALIGNTEYIKARIESLHNEVNDLVEMLNETISPMLSLSIQLLIDTRKSELKYNEGVLREILTNEAFAAA</sequence>
<feature type="domain" description="Transcription regulator PadR N-terminal" evidence="1">
    <location>
        <begin position="11"/>
        <end position="81"/>
    </location>
</feature>
<comment type="caution">
    <text evidence="2">The sequence shown here is derived from an EMBL/GenBank/DDBJ whole genome shotgun (WGS) entry which is preliminary data.</text>
</comment>
<dbReference type="PANTHER" id="PTHR43252:SF4">
    <property type="entry name" value="TRANSCRIPTIONAL REGULATORY PROTEIN"/>
    <property type="match status" value="1"/>
</dbReference>
<dbReference type="InterPro" id="IPR005149">
    <property type="entry name" value="Tscrpt_reg_PadR_N"/>
</dbReference>
<evidence type="ECO:0000313" key="2">
    <source>
        <dbReference type="EMBL" id="MDN2483819.1"/>
    </source>
</evidence>
<dbReference type="SUPFAM" id="SSF46785">
    <property type="entry name" value="Winged helix' DNA-binding domain"/>
    <property type="match status" value="1"/>
</dbReference>
<dbReference type="Gene3D" id="1.10.10.10">
    <property type="entry name" value="Winged helix-like DNA-binding domain superfamily/Winged helix DNA-binding domain"/>
    <property type="match status" value="1"/>
</dbReference>
<reference evidence="2" key="1">
    <citation type="submission" date="2024-05" db="EMBL/GenBank/DDBJ databases">
        <title>Genome Sequences of Four Agar- Degrading Marine Bacteria.</title>
        <authorList>
            <person name="Phillips E.K."/>
            <person name="Shaffer J.C."/>
            <person name="Henson M.W."/>
            <person name="Temperton B."/>
            <person name="Thrash C.J."/>
            <person name="Martin M.O."/>
        </authorList>
    </citation>
    <scope>NUCLEOTIDE SEQUENCE</scope>
    <source>
        <strain evidence="2">EKP203</strain>
    </source>
</reference>
<evidence type="ECO:0000259" key="1">
    <source>
        <dbReference type="Pfam" id="PF03551"/>
    </source>
</evidence>
<dbReference type="InterPro" id="IPR036388">
    <property type="entry name" value="WH-like_DNA-bd_sf"/>
</dbReference>
<organism evidence="2 3">
    <name type="scientific">Vibrio agarivorans</name>
    <dbReference type="NCBI Taxonomy" id="153622"/>
    <lineage>
        <taxon>Bacteria</taxon>
        <taxon>Pseudomonadati</taxon>
        <taxon>Pseudomonadota</taxon>
        <taxon>Gammaproteobacteria</taxon>
        <taxon>Vibrionales</taxon>
        <taxon>Vibrionaceae</taxon>
        <taxon>Vibrio</taxon>
    </lineage>
</organism>
<protein>
    <submittedName>
        <fullName evidence="2">PadR family transcriptional regulator</fullName>
    </submittedName>
</protein>
<dbReference type="Pfam" id="PF03551">
    <property type="entry name" value="PadR"/>
    <property type="match status" value="1"/>
</dbReference>
<dbReference type="EMBL" id="JAUEOZ010000003">
    <property type="protein sequence ID" value="MDN2483819.1"/>
    <property type="molecule type" value="Genomic_DNA"/>
</dbReference>
<accession>A0ABT7Y711</accession>
<evidence type="ECO:0000313" key="3">
    <source>
        <dbReference type="Proteomes" id="UP001169719"/>
    </source>
</evidence>
<proteinExistence type="predicted"/>
<name>A0ABT7Y711_9VIBR</name>
<dbReference type="InterPro" id="IPR036390">
    <property type="entry name" value="WH_DNA-bd_sf"/>
</dbReference>